<sequence>MKSFAFVLLFLNFSGTIINARFYTRQYVDRLSIENDRFNGDADNRNFENAPFDELLYATSKHAKEDKQWNENVAIELNKLVGQISGLATFSNLLYVFHRANITWDERFYLPHGISVDLVGNLWLTDVALHQVFRYRNDNLEQPDLILGERFVPGNDAGHFCQPTDVAISSTGTAYISDGYCNSRVVVFAANGRYLSEFGDKENMVIPHSLALLESEDLICVADRENNRVLCYSAGLMSSKTRDIMQRSRGQLMMELSLKQLKKVYAISSLGDIIFALNGGKVPTVGVSIDLGTEQIVDVWTPENDSFYDAHDLAVSPDTNSFYVCQLSLSKKKILKFHLSEYPVLLPN</sequence>
<protein>
    <submittedName>
        <fullName evidence="4">NHL repeat protein</fullName>
    </submittedName>
</protein>
<evidence type="ECO:0000256" key="2">
    <source>
        <dbReference type="ARBA" id="ARBA00022737"/>
    </source>
</evidence>
<dbReference type="Proteomes" id="UP000616769">
    <property type="component" value="Unassembled WGS sequence"/>
</dbReference>
<dbReference type="PANTHER" id="PTHR10680:SF36">
    <property type="entry name" value="PEPTIDYL-ALPHA-HYDROXYGLYCINE ALPHA-AMIDATING LYASE 1"/>
    <property type="match status" value="1"/>
</dbReference>
<evidence type="ECO:0000256" key="3">
    <source>
        <dbReference type="ARBA" id="ARBA00023180"/>
    </source>
</evidence>
<dbReference type="InterPro" id="IPR001258">
    <property type="entry name" value="NHL_repeat"/>
</dbReference>
<dbReference type="GO" id="GO:0005576">
    <property type="term" value="C:extracellular region"/>
    <property type="evidence" value="ECO:0007669"/>
    <property type="project" value="TreeGrafter"/>
</dbReference>
<reference evidence="4 5" key="1">
    <citation type="journal article" date="2015" name="Parasit. Vectors">
        <title>Draft genome of the scabies mite.</title>
        <authorList>
            <person name="Rider S.D.Jr."/>
            <person name="Morgan M.S."/>
            <person name="Arlian L.G."/>
        </authorList>
    </citation>
    <scope>NUCLEOTIDE SEQUENCE [LARGE SCALE GENOMIC DNA]</scope>
    <source>
        <strain evidence="4">Arlian Lab</strain>
    </source>
</reference>
<evidence type="ECO:0000313" key="4">
    <source>
        <dbReference type="EMBL" id="KPM06088.1"/>
    </source>
</evidence>
<dbReference type="VEuPathDB" id="VectorBase:SSCA010210"/>
<keyword evidence="1" id="KW-0732">Signal</keyword>
<proteinExistence type="predicted"/>
<dbReference type="SUPFAM" id="SSF101898">
    <property type="entry name" value="NHL repeat"/>
    <property type="match status" value="1"/>
</dbReference>
<dbReference type="CDD" id="cd14958">
    <property type="entry name" value="NHL_PAL_like"/>
    <property type="match status" value="1"/>
</dbReference>
<accession>A0A132A556</accession>
<dbReference type="Gene3D" id="2.120.10.30">
    <property type="entry name" value="TolB, C-terminal domain"/>
    <property type="match status" value="1"/>
</dbReference>
<name>A0A132A556_SARSC</name>
<comment type="caution">
    <text evidence="4">The sequence shown here is derived from an EMBL/GenBank/DDBJ whole genome shotgun (WGS) entry which is preliminary data.</text>
</comment>
<dbReference type="AlphaFoldDB" id="A0A132A556"/>
<keyword evidence="3" id="KW-0325">Glycoprotein</keyword>
<dbReference type="EMBL" id="JXLN01010655">
    <property type="protein sequence ID" value="KPM06088.1"/>
    <property type="molecule type" value="Genomic_DNA"/>
</dbReference>
<dbReference type="PROSITE" id="PS51125">
    <property type="entry name" value="NHL"/>
    <property type="match status" value="1"/>
</dbReference>
<keyword evidence="2" id="KW-0677">Repeat</keyword>
<gene>
    <name evidence="4" type="ORF">QR98_0045610</name>
</gene>
<dbReference type="InterPro" id="IPR011042">
    <property type="entry name" value="6-blade_b-propeller_TolB-like"/>
</dbReference>
<evidence type="ECO:0000256" key="1">
    <source>
        <dbReference type="ARBA" id="ARBA00022729"/>
    </source>
</evidence>
<dbReference type="PANTHER" id="PTHR10680">
    <property type="entry name" value="PEPTIDYL-GLYCINE ALPHA-AMIDATING MONOOXYGENASE"/>
    <property type="match status" value="1"/>
</dbReference>
<evidence type="ECO:0000313" key="5">
    <source>
        <dbReference type="Proteomes" id="UP000616769"/>
    </source>
</evidence>
<organism evidence="4 5">
    <name type="scientific">Sarcoptes scabiei</name>
    <name type="common">Itch mite</name>
    <name type="synonym">Acarus scabiei</name>
    <dbReference type="NCBI Taxonomy" id="52283"/>
    <lineage>
        <taxon>Eukaryota</taxon>
        <taxon>Metazoa</taxon>
        <taxon>Ecdysozoa</taxon>
        <taxon>Arthropoda</taxon>
        <taxon>Chelicerata</taxon>
        <taxon>Arachnida</taxon>
        <taxon>Acari</taxon>
        <taxon>Acariformes</taxon>
        <taxon>Sarcoptiformes</taxon>
        <taxon>Astigmata</taxon>
        <taxon>Psoroptidia</taxon>
        <taxon>Sarcoptoidea</taxon>
        <taxon>Sarcoptidae</taxon>
        <taxon>Sarcoptinae</taxon>
        <taxon>Sarcoptes</taxon>
    </lineage>
</organism>
<dbReference type="Pfam" id="PF01436">
    <property type="entry name" value="NHL"/>
    <property type="match status" value="2"/>
</dbReference>
<dbReference type="OrthoDB" id="10018185at2759"/>